<dbReference type="EMBL" id="NHRY01000128">
    <property type="protein sequence ID" value="PPQ34157.1"/>
    <property type="molecule type" value="Genomic_DNA"/>
</dbReference>
<dbReference type="RefSeq" id="WP_104519145.1">
    <property type="nucleotide sequence ID" value="NZ_NHRY01000128.1"/>
</dbReference>
<organism evidence="3 4">
    <name type="scientific">Rhodopila globiformis</name>
    <name type="common">Rhodopseudomonas globiformis</name>
    <dbReference type="NCBI Taxonomy" id="1071"/>
    <lineage>
        <taxon>Bacteria</taxon>
        <taxon>Pseudomonadati</taxon>
        <taxon>Pseudomonadota</taxon>
        <taxon>Alphaproteobacteria</taxon>
        <taxon>Acetobacterales</taxon>
        <taxon>Acetobacteraceae</taxon>
        <taxon>Rhodopila</taxon>
    </lineage>
</organism>
<sequence>MTSQLKEFISSAARPLPVILLADVSGSMAAEGKIEALNQSVREMLATFGSTDDLRAEIHVAIVTFGGEAKLHTPLQPASAVNWNDMVADGGTPMGQAMTLAADIIDDKEKVPGRAYRPTVVLISDGWPTDAWQMGLERMTKQGRAQKADRMALAIGGDADTEMLRRFLNDEKKQVLVAADARRLKEFFQFVTMSITTRSRSANPNEVPQMQNPFDLDRV</sequence>
<dbReference type="Gene3D" id="3.40.50.410">
    <property type="entry name" value="von Willebrand factor, type A domain"/>
    <property type="match status" value="1"/>
</dbReference>
<dbReference type="PROSITE" id="PS50234">
    <property type="entry name" value="VWFA"/>
    <property type="match status" value="1"/>
</dbReference>
<dbReference type="InterPro" id="IPR011392">
    <property type="entry name" value="Tellurite-R_TerY"/>
</dbReference>
<evidence type="ECO:0000259" key="2">
    <source>
        <dbReference type="PROSITE" id="PS50234"/>
    </source>
</evidence>
<dbReference type="SUPFAM" id="SSF53300">
    <property type="entry name" value="vWA-like"/>
    <property type="match status" value="1"/>
</dbReference>
<evidence type="ECO:0000313" key="4">
    <source>
        <dbReference type="Proteomes" id="UP000239724"/>
    </source>
</evidence>
<feature type="compositionally biased region" description="Polar residues" evidence="1">
    <location>
        <begin position="200"/>
        <end position="212"/>
    </location>
</feature>
<dbReference type="SMART" id="SM00327">
    <property type="entry name" value="VWA"/>
    <property type="match status" value="1"/>
</dbReference>
<feature type="region of interest" description="Disordered" evidence="1">
    <location>
        <begin position="200"/>
        <end position="219"/>
    </location>
</feature>
<dbReference type="Proteomes" id="UP000239724">
    <property type="component" value="Unassembled WGS sequence"/>
</dbReference>
<reference evidence="3 4" key="1">
    <citation type="journal article" date="2018" name="Arch. Microbiol.">
        <title>New insights into the metabolic potential of the phototrophic purple bacterium Rhodopila globiformis DSM 161(T) from its draft genome sequence and evidence for a vanadium-dependent nitrogenase.</title>
        <authorList>
            <person name="Imhoff J.F."/>
            <person name="Rahn T."/>
            <person name="Kunzel S."/>
            <person name="Neulinger S.C."/>
        </authorList>
    </citation>
    <scope>NUCLEOTIDE SEQUENCE [LARGE SCALE GENOMIC DNA]</scope>
    <source>
        <strain evidence="3 4">DSM 161</strain>
    </source>
</reference>
<proteinExistence type="predicted"/>
<gene>
    <name evidence="3" type="ORF">CCS01_12310</name>
</gene>
<dbReference type="InterPro" id="IPR002035">
    <property type="entry name" value="VWF_A"/>
</dbReference>
<dbReference type="AlphaFoldDB" id="A0A2S6NHS2"/>
<feature type="domain" description="VWFA" evidence="2">
    <location>
        <begin position="17"/>
        <end position="191"/>
    </location>
</feature>
<accession>A0A2S6NHS2</accession>
<dbReference type="Pfam" id="PF00092">
    <property type="entry name" value="VWA"/>
    <property type="match status" value="1"/>
</dbReference>
<name>A0A2S6NHS2_RHOGL</name>
<keyword evidence="4" id="KW-1185">Reference proteome</keyword>
<evidence type="ECO:0000256" key="1">
    <source>
        <dbReference type="SAM" id="MobiDB-lite"/>
    </source>
</evidence>
<evidence type="ECO:0000313" key="3">
    <source>
        <dbReference type="EMBL" id="PPQ34157.1"/>
    </source>
</evidence>
<comment type="caution">
    <text evidence="3">The sequence shown here is derived from an EMBL/GenBank/DDBJ whole genome shotgun (WGS) entry which is preliminary data.</text>
</comment>
<dbReference type="OrthoDB" id="9806395at2"/>
<protein>
    <submittedName>
        <fullName evidence="3">Tellurite resistance protein TerY</fullName>
    </submittedName>
</protein>
<dbReference type="InterPro" id="IPR036465">
    <property type="entry name" value="vWFA_dom_sf"/>
</dbReference>
<dbReference type="PIRSF" id="PIRSF020634">
    <property type="entry name" value="TerY_vWA"/>
    <property type="match status" value="1"/>
</dbReference>